<gene>
    <name evidence="2" type="ORF">PENTCL1PPCAC_5441</name>
</gene>
<comment type="caution">
    <text evidence="2">The sequence shown here is derived from an EMBL/GenBank/DDBJ whole genome shotgun (WGS) entry which is preliminary data.</text>
</comment>
<name>A0AAV5SJ14_9BILA</name>
<accession>A0AAV5SJ14</accession>
<protein>
    <submittedName>
        <fullName evidence="2">Uncharacterized protein</fullName>
    </submittedName>
</protein>
<dbReference type="AlphaFoldDB" id="A0AAV5SJ14"/>
<evidence type="ECO:0000313" key="2">
    <source>
        <dbReference type="EMBL" id="GMS83266.1"/>
    </source>
</evidence>
<evidence type="ECO:0000256" key="1">
    <source>
        <dbReference type="SAM" id="MobiDB-lite"/>
    </source>
</evidence>
<organism evidence="2 3">
    <name type="scientific">Pristionchus entomophagus</name>
    <dbReference type="NCBI Taxonomy" id="358040"/>
    <lineage>
        <taxon>Eukaryota</taxon>
        <taxon>Metazoa</taxon>
        <taxon>Ecdysozoa</taxon>
        <taxon>Nematoda</taxon>
        <taxon>Chromadorea</taxon>
        <taxon>Rhabditida</taxon>
        <taxon>Rhabditina</taxon>
        <taxon>Diplogasteromorpha</taxon>
        <taxon>Diplogasteroidea</taxon>
        <taxon>Neodiplogasteridae</taxon>
        <taxon>Pristionchus</taxon>
    </lineage>
</organism>
<feature type="non-terminal residue" evidence="2">
    <location>
        <position position="1"/>
    </location>
</feature>
<dbReference type="Proteomes" id="UP001432027">
    <property type="component" value="Unassembled WGS sequence"/>
</dbReference>
<feature type="region of interest" description="Disordered" evidence="1">
    <location>
        <begin position="22"/>
        <end position="50"/>
    </location>
</feature>
<feature type="non-terminal residue" evidence="2">
    <location>
        <position position="117"/>
    </location>
</feature>
<evidence type="ECO:0000313" key="3">
    <source>
        <dbReference type="Proteomes" id="UP001432027"/>
    </source>
</evidence>
<keyword evidence="3" id="KW-1185">Reference proteome</keyword>
<proteinExistence type="predicted"/>
<reference evidence="2" key="1">
    <citation type="submission" date="2023-10" db="EMBL/GenBank/DDBJ databases">
        <title>Genome assembly of Pristionchus species.</title>
        <authorList>
            <person name="Yoshida K."/>
            <person name="Sommer R.J."/>
        </authorList>
    </citation>
    <scope>NUCLEOTIDE SEQUENCE</scope>
    <source>
        <strain evidence="2">RS0144</strain>
    </source>
</reference>
<feature type="compositionally biased region" description="Basic and acidic residues" evidence="1">
    <location>
        <begin position="106"/>
        <end position="117"/>
    </location>
</feature>
<dbReference type="EMBL" id="BTSX01000002">
    <property type="protein sequence ID" value="GMS83266.1"/>
    <property type="molecule type" value="Genomic_DNA"/>
</dbReference>
<sequence length="117" mass="12046">TNDDSSHPDASRLVVGASAGGSAFGLRRGVTPHNRSGDFHPSYGLDRGSRGTGLGGAISGRLRVLVHLLFDASSGRTRLLVVSPIHMVDEGEAGDIGGIGVGEGSKVVEGRKDETRL</sequence>
<feature type="compositionally biased region" description="Gly residues" evidence="1">
    <location>
        <begin position="94"/>
        <end position="103"/>
    </location>
</feature>
<feature type="region of interest" description="Disordered" evidence="1">
    <location>
        <begin position="93"/>
        <end position="117"/>
    </location>
</feature>